<evidence type="ECO:0000313" key="8">
    <source>
        <dbReference type="Proteomes" id="UP000052978"/>
    </source>
</evidence>
<dbReference type="Proteomes" id="UP000052978">
    <property type="component" value="Unassembled WGS sequence"/>
</dbReference>
<keyword evidence="2 5" id="KW-0732">Signal</keyword>
<keyword evidence="4" id="KW-0812">Transmembrane</keyword>
<dbReference type="GO" id="GO:0038023">
    <property type="term" value="F:signaling receptor activity"/>
    <property type="evidence" value="ECO:0007669"/>
    <property type="project" value="TreeGrafter"/>
</dbReference>
<dbReference type="GO" id="GO:0035036">
    <property type="term" value="P:sperm-egg recognition"/>
    <property type="evidence" value="ECO:0007669"/>
    <property type="project" value="TreeGrafter"/>
</dbReference>
<sequence length="477" mass="55499">MARTLTTQLWLLLVWRAEVWAARPRTELLNVCMDAKHHKEKPSPEDKLHEQCSPWKKNACCSVNTSQEAHKDVSYLYRFNWDHCGPMKPACKRHFIQDTCLYECSPNLGPWIQEVNQSWRRERILDVPLCKEDCESWWEDCRTSYTCKGNWHKGWNWTAGSNECPVKAACHRFDFYFPTPAALCNEIWSHSYKVSNYSRGSGRCIQMWFDPAQGNPNEEGQKDMAWKLMPPLLLLAWFSASVCSARDRTDLLNVCMDAKHHKTKPGPEDKLHGQCTPWRKNACCSVSTSQELHKDTSLLYNFNWDHCGKMEPACKRHFIQDTCLYECSPNLGPWIQQVNDSWRRERFRNVPLCKEDCESWWEDCRTSYTCKSDWHKGWNWTSGSNKCPAEAVCRTFESYFPTPAALCEGLWSHSYQVSQYSRGSGRCIQMWFEPAQGNPNEEVARFYALAMTSRAMLHGIGPLLLSLALMLPLWLLD</sequence>
<dbReference type="EMBL" id="KE162454">
    <property type="protein sequence ID" value="EPQ08351.1"/>
    <property type="molecule type" value="Genomic_DNA"/>
</dbReference>
<feature type="domain" description="Folate receptor-like" evidence="6">
    <location>
        <begin position="31"/>
        <end position="206"/>
    </location>
</feature>
<evidence type="ECO:0000256" key="3">
    <source>
        <dbReference type="ARBA" id="ARBA00023157"/>
    </source>
</evidence>
<protein>
    <submittedName>
        <fullName evidence="7">Folate receptor beta</fullName>
    </submittedName>
</protein>
<reference evidence="7 8" key="1">
    <citation type="journal article" date="2013" name="Nat. Commun.">
        <title>Genome analysis reveals insights into physiology and longevity of the Brandt's bat Myotis brandtii.</title>
        <authorList>
            <person name="Seim I."/>
            <person name="Fang X."/>
            <person name="Xiong Z."/>
            <person name="Lobanov A.V."/>
            <person name="Huang Z."/>
            <person name="Ma S."/>
            <person name="Feng Y."/>
            <person name="Turanov A.A."/>
            <person name="Zhu Y."/>
            <person name="Lenz T.L."/>
            <person name="Gerashchenko M.V."/>
            <person name="Fan D."/>
            <person name="Hee Yim S."/>
            <person name="Yao X."/>
            <person name="Jordan D."/>
            <person name="Xiong Y."/>
            <person name="Ma Y."/>
            <person name="Lyapunov A.N."/>
            <person name="Chen G."/>
            <person name="Kulakova O.I."/>
            <person name="Sun Y."/>
            <person name="Lee S.G."/>
            <person name="Bronson R.T."/>
            <person name="Moskalev A.A."/>
            <person name="Sunyaev S.R."/>
            <person name="Zhang G."/>
            <person name="Krogh A."/>
            <person name="Wang J."/>
            <person name="Gladyshev V.N."/>
        </authorList>
    </citation>
    <scope>NUCLEOTIDE SEQUENCE [LARGE SCALE GENOMIC DNA]</scope>
</reference>
<keyword evidence="4" id="KW-0472">Membrane</keyword>
<feature type="transmembrane region" description="Helical" evidence="4">
    <location>
        <begin position="455"/>
        <end position="476"/>
    </location>
</feature>
<evidence type="ECO:0000256" key="4">
    <source>
        <dbReference type="SAM" id="Phobius"/>
    </source>
</evidence>
<keyword evidence="7" id="KW-0675">Receptor</keyword>
<dbReference type="PANTHER" id="PTHR10517">
    <property type="entry name" value="FOLATE RECEPTOR"/>
    <property type="match status" value="1"/>
</dbReference>
<name>S7MV48_MYOBR</name>
<gene>
    <name evidence="7" type="ORF">D623_10028647</name>
</gene>
<dbReference type="InterPro" id="IPR018143">
    <property type="entry name" value="Folate_rcpt-like"/>
</dbReference>
<proteinExistence type="inferred from homology"/>
<accession>S7MV48</accession>
<comment type="similarity">
    <text evidence="1">Belongs to the folate receptor family.</text>
</comment>
<keyword evidence="3" id="KW-1015">Disulfide bond</keyword>
<evidence type="ECO:0000256" key="1">
    <source>
        <dbReference type="ARBA" id="ARBA00007932"/>
    </source>
</evidence>
<feature type="domain" description="Folate receptor-like" evidence="6">
    <location>
        <begin position="254"/>
        <end position="429"/>
    </location>
</feature>
<keyword evidence="8" id="KW-1185">Reference proteome</keyword>
<feature type="chain" id="PRO_5004543409" evidence="5">
    <location>
        <begin position="22"/>
        <end position="477"/>
    </location>
</feature>
<dbReference type="GO" id="GO:0007342">
    <property type="term" value="P:fusion of sperm to egg plasma membrane involved in single fertilization"/>
    <property type="evidence" value="ECO:0007669"/>
    <property type="project" value="TreeGrafter"/>
</dbReference>
<dbReference type="eggNOG" id="KOG3656">
    <property type="taxonomic scope" value="Eukaryota"/>
</dbReference>
<dbReference type="PANTHER" id="PTHR10517:SF8">
    <property type="entry name" value="FOLATE RECEPTOR BETA"/>
    <property type="match status" value="1"/>
</dbReference>
<evidence type="ECO:0000259" key="6">
    <source>
        <dbReference type="Pfam" id="PF03024"/>
    </source>
</evidence>
<evidence type="ECO:0000256" key="5">
    <source>
        <dbReference type="SAM" id="SignalP"/>
    </source>
</evidence>
<evidence type="ECO:0000313" key="7">
    <source>
        <dbReference type="EMBL" id="EPQ08351.1"/>
    </source>
</evidence>
<dbReference type="InterPro" id="IPR004269">
    <property type="entry name" value="Folate_rcpt"/>
</dbReference>
<evidence type="ECO:0000256" key="2">
    <source>
        <dbReference type="ARBA" id="ARBA00022729"/>
    </source>
</evidence>
<feature type="signal peptide" evidence="5">
    <location>
        <begin position="1"/>
        <end position="21"/>
    </location>
</feature>
<dbReference type="GO" id="GO:0009897">
    <property type="term" value="C:external side of plasma membrane"/>
    <property type="evidence" value="ECO:0007669"/>
    <property type="project" value="TreeGrafter"/>
</dbReference>
<dbReference type="AlphaFoldDB" id="S7MV48"/>
<dbReference type="GO" id="GO:0007155">
    <property type="term" value="P:cell adhesion"/>
    <property type="evidence" value="ECO:0007669"/>
    <property type="project" value="TreeGrafter"/>
</dbReference>
<keyword evidence="4" id="KW-1133">Transmembrane helix</keyword>
<organism evidence="7 8">
    <name type="scientific">Myotis brandtii</name>
    <name type="common">Brandt's bat</name>
    <dbReference type="NCBI Taxonomy" id="109478"/>
    <lineage>
        <taxon>Eukaryota</taxon>
        <taxon>Metazoa</taxon>
        <taxon>Chordata</taxon>
        <taxon>Craniata</taxon>
        <taxon>Vertebrata</taxon>
        <taxon>Euteleostomi</taxon>
        <taxon>Mammalia</taxon>
        <taxon>Eutheria</taxon>
        <taxon>Laurasiatheria</taxon>
        <taxon>Chiroptera</taxon>
        <taxon>Yangochiroptera</taxon>
        <taxon>Vespertilionidae</taxon>
        <taxon>Myotis</taxon>
    </lineage>
</organism>
<dbReference type="Pfam" id="PF03024">
    <property type="entry name" value="Folate_rec"/>
    <property type="match status" value="2"/>
</dbReference>